<evidence type="ECO:0000313" key="7">
    <source>
        <dbReference type="Proteomes" id="UP000596742"/>
    </source>
</evidence>
<gene>
    <name evidence="6" type="ORF">MGAL_10B049600</name>
</gene>
<protein>
    <submittedName>
        <fullName evidence="6">Tetraspanin-18</fullName>
    </submittedName>
</protein>
<reference evidence="6" key="1">
    <citation type="submission" date="2018-11" db="EMBL/GenBank/DDBJ databases">
        <authorList>
            <person name="Alioto T."/>
            <person name="Alioto T."/>
        </authorList>
    </citation>
    <scope>NUCLEOTIDE SEQUENCE</scope>
</reference>
<evidence type="ECO:0000256" key="4">
    <source>
        <dbReference type="ARBA" id="ARBA00023136"/>
    </source>
</evidence>
<feature type="transmembrane region" description="Helical" evidence="5">
    <location>
        <begin position="71"/>
        <end position="94"/>
    </location>
</feature>
<keyword evidence="4 5" id="KW-0472">Membrane</keyword>
<organism evidence="6 7">
    <name type="scientific">Mytilus galloprovincialis</name>
    <name type="common">Mediterranean mussel</name>
    <dbReference type="NCBI Taxonomy" id="29158"/>
    <lineage>
        <taxon>Eukaryota</taxon>
        <taxon>Metazoa</taxon>
        <taxon>Spiralia</taxon>
        <taxon>Lophotrochozoa</taxon>
        <taxon>Mollusca</taxon>
        <taxon>Bivalvia</taxon>
        <taxon>Autobranchia</taxon>
        <taxon>Pteriomorphia</taxon>
        <taxon>Mytilida</taxon>
        <taxon>Mytiloidea</taxon>
        <taxon>Mytilidae</taxon>
        <taxon>Mytilinae</taxon>
        <taxon>Mytilus</taxon>
    </lineage>
</organism>
<evidence type="ECO:0000313" key="6">
    <source>
        <dbReference type="EMBL" id="VDI73453.1"/>
    </source>
</evidence>
<name>A0A8B6H2G9_MYTGA</name>
<dbReference type="GO" id="GO:0016020">
    <property type="term" value="C:membrane"/>
    <property type="evidence" value="ECO:0007669"/>
    <property type="project" value="UniProtKB-SubCell"/>
</dbReference>
<feature type="transmembrane region" description="Helical" evidence="5">
    <location>
        <begin position="101"/>
        <end position="123"/>
    </location>
</feature>
<dbReference type="Proteomes" id="UP000596742">
    <property type="component" value="Unassembled WGS sequence"/>
</dbReference>
<keyword evidence="7" id="KW-1185">Reference proteome</keyword>
<feature type="transmembrane region" description="Helical" evidence="5">
    <location>
        <begin position="12"/>
        <end position="38"/>
    </location>
</feature>
<keyword evidence="2 5" id="KW-0812">Transmembrane</keyword>
<comment type="subcellular location">
    <subcellularLocation>
        <location evidence="1">Membrane</location>
        <topology evidence="1">Multi-pass membrane protein</topology>
    </subcellularLocation>
</comment>
<dbReference type="PANTHER" id="PTHR19282">
    <property type="entry name" value="TETRASPANIN"/>
    <property type="match status" value="1"/>
</dbReference>
<dbReference type="InterPro" id="IPR008952">
    <property type="entry name" value="Tetraspanin_EC2_sf"/>
</dbReference>
<dbReference type="Pfam" id="PF00335">
    <property type="entry name" value="Tetraspanin"/>
    <property type="match status" value="1"/>
</dbReference>
<proteinExistence type="predicted"/>
<feature type="transmembrane region" description="Helical" evidence="5">
    <location>
        <begin position="242"/>
        <end position="266"/>
    </location>
</feature>
<comment type="caution">
    <text evidence="6">The sequence shown here is derived from an EMBL/GenBank/DDBJ whole genome shotgun (WGS) entry which is preliminary data.</text>
</comment>
<accession>A0A8B6H2G9</accession>
<dbReference type="Gene3D" id="1.10.1450.10">
    <property type="entry name" value="Tetraspanin"/>
    <property type="match status" value="1"/>
</dbReference>
<dbReference type="InterPro" id="IPR018499">
    <property type="entry name" value="Tetraspanin/Peripherin"/>
</dbReference>
<dbReference type="AlphaFoldDB" id="A0A8B6H2G9"/>
<sequence length="457" mass="51772">MPLLSPGFAKFAKLVIVFLNFILLLLAIGLIVVSAVLYRSGDIATDNNVIVLFDQLTISYEITVGSVITKIVIGILVVAIILFLVTLFGFLGIFYRSVPVLALFGILVIMICGFQIFVIYLWFKLRDEVTYTVKDKMLSLLSHYEGNTGSKSITKAWNNLFLWFDCCGVNPVNEVDDFTGTTWNTTRGADKVPGYCCRDAMKNTAASFSGAACTVNPTLQNAWLDKGCYTAVSDYLKSYSDGFLSCSFIILFIGIFVAFLAFLFAFHERGIRRNMKHSKRREKEPIGAYIPEGNCNCAPCHVHDVNHRCTCPPVQLPMWYPPYSGYTPAQSGYMPAQTGYFPASSGYIPPVSGHLARCVQRWENPPTYRYDPRFVPSVRIPRRNYTGQAKNESYLQPTSNFFVDPQIWNPYSSYYPYVSYGDMTDTQRKKPTKDYTYYWNPSDDARDQMSMIPRRNI</sequence>
<dbReference type="SUPFAM" id="SSF48652">
    <property type="entry name" value="Tetraspanin"/>
    <property type="match status" value="1"/>
</dbReference>
<keyword evidence="3 5" id="KW-1133">Transmembrane helix</keyword>
<evidence type="ECO:0000256" key="1">
    <source>
        <dbReference type="ARBA" id="ARBA00004141"/>
    </source>
</evidence>
<evidence type="ECO:0000256" key="3">
    <source>
        <dbReference type="ARBA" id="ARBA00022989"/>
    </source>
</evidence>
<evidence type="ECO:0000256" key="2">
    <source>
        <dbReference type="ARBA" id="ARBA00022692"/>
    </source>
</evidence>
<dbReference type="EMBL" id="UYJE01009439">
    <property type="protein sequence ID" value="VDI73453.1"/>
    <property type="molecule type" value="Genomic_DNA"/>
</dbReference>
<dbReference type="OrthoDB" id="6133340at2759"/>
<evidence type="ECO:0000256" key="5">
    <source>
        <dbReference type="SAM" id="Phobius"/>
    </source>
</evidence>